<evidence type="ECO:0000313" key="1">
    <source>
        <dbReference type="EMBL" id="MBD2605891.1"/>
    </source>
</evidence>
<reference evidence="1 2" key="1">
    <citation type="journal article" date="2020" name="ISME J.">
        <title>Comparative genomics reveals insights into cyanobacterial evolution and habitat adaptation.</title>
        <authorList>
            <person name="Chen M.Y."/>
            <person name="Teng W.K."/>
            <person name="Zhao L."/>
            <person name="Hu C.X."/>
            <person name="Zhou Y.K."/>
            <person name="Han B.P."/>
            <person name="Song L.R."/>
            <person name="Shu W.S."/>
        </authorList>
    </citation>
    <scope>NUCLEOTIDE SEQUENCE [LARGE SCALE GENOMIC DNA]</scope>
    <source>
        <strain evidence="1 2">FACHB-248</strain>
    </source>
</reference>
<keyword evidence="2" id="KW-1185">Reference proteome</keyword>
<dbReference type="RefSeq" id="WP_029635866.1">
    <property type="nucleotide sequence ID" value="NZ_JACJTA010000030.1"/>
</dbReference>
<comment type="caution">
    <text evidence="1">The sequence shown here is derived from an EMBL/GenBank/DDBJ whole genome shotgun (WGS) entry which is preliminary data.</text>
</comment>
<dbReference type="EMBL" id="JACJTA010000030">
    <property type="protein sequence ID" value="MBD2605891.1"/>
    <property type="molecule type" value="Genomic_DNA"/>
</dbReference>
<name>A0ABR8GR55_9CYAN</name>
<gene>
    <name evidence="1" type="ORF">H6G81_15525</name>
</gene>
<dbReference type="Proteomes" id="UP000660380">
    <property type="component" value="Unassembled WGS sequence"/>
</dbReference>
<sequence length="66" mass="7860">MPNHEEKPYLKKHQFTTNRDEPLTERIAIRVTKSMAEQIKVIDNYPEFCRQALQDALDKLEEITED</sequence>
<accession>A0ABR8GR55</accession>
<evidence type="ECO:0008006" key="3">
    <source>
        <dbReference type="Google" id="ProtNLM"/>
    </source>
</evidence>
<organism evidence="1 2">
    <name type="scientific">Scytonema hofmannii FACHB-248</name>
    <dbReference type="NCBI Taxonomy" id="1842502"/>
    <lineage>
        <taxon>Bacteria</taxon>
        <taxon>Bacillati</taxon>
        <taxon>Cyanobacteriota</taxon>
        <taxon>Cyanophyceae</taxon>
        <taxon>Nostocales</taxon>
        <taxon>Scytonemataceae</taxon>
        <taxon>Scytonema</taxon>
    </lineage>
</organism>
<evidence type="ECO:0000313" key="2">
    <source>
        <dbReference type="Proteomes" id="UP000660380"/>
    </source>
</evidence>
<protein>
    <recommendedName>
        <fullName evidence="3">CopG family transcriptional regulator</fullName>
    </recommendedName>
</protein>
<proteinExistence type="predicted"/>